<organism evidence="1 4">
    <name type="scientific">Adineta steineri</name>
    <dbReference type="NCBI Taxonomy" id="433720"/>
    <lineage>
        <taxon>Eukaryota</taxon>
        <taxon>Metazoa</taxon>
        <taxon>Spiralia</taxon>
        <taxon>Gnathifera</taxon>
        <taxon>Rotifera</taxon>
        <taxon>Eurotatoria</taxon>
        <taxon>Bdelloidea</taxon>
        <taxon>Adinetida</taxon>
        <taxon>Adinetidae</taxon>
        <taxon>Adineta</taxon>
    </lineage>
</organism>
<dbReference type="Proteomes" id="UP000663881">
    <property type="component" value="Unassembled WGS sequence"/>
</dbReference>
<evidence type="ECO:0000313" key="4">
    <source>
        <dbReference type="Proteomes" id="UP000663845"/>
    </source>
</evidence>
<gene>
    <name evidence="1" type="ORF">JYZ213_LOCUS43617</name>
    <name evidence="2" type="ORF">OKA104_LOCUS36923</name>
    <name evidence="3" type="ORF">OXD698_LOCUS37657</name>
</gene>
<dbReference type="EMBL" id="CAJOAY010005936">
    <property type="protein sequence ID" value="CAF4124687.1"/>
    <property type="molecule type" value="Genomic_DNA"/>
</dbReference>
<proteinExistence type="predicted"/>
<protein>
    <submittedName>
        <fullName evidence="1">Uncharacterized protein</fullName>
    </submittedName>
</protein>
<dbReference type="Gene3D" id="2.20.25.240">
    <property type="match status" value="1"/>
</dbReference>
<dbReference type="EMBL" id="CAJOAZ010006728">
    <property type="protein sequence ID" value="CAF4143201.1"/>
    <property type="molecule type" value="Genomic_DNA"/>
</dbReference>
<accession>A0A815TIK2</accession>
<feature type="non-terminal residue" evidence="1">
    <location>
        <position position="1"/>
    </location>
</feature>
<evidence type="ECO:0000313" key="2">
    <source>
        <dbReference type="EMBL" id="CAF4124687.1"/>
    </source>
</evidence>
<evidence type="ECO:0000313" key="3">
    <source>
        <dbReference type="EMBL" id="CAF4143201.1"/>
    </source>
</evidence>
<sequence>MQQQQKLLNQASDIQSTTTYQYDPLLKGQSIQLLDTTKPYEIGDTIKVGGRILQSDPTSIKYWSDNDLTITETATGGYILNMLGYSYLVKNYGKNFVTWDCEQRRNRQCSKIMIRSSDPKLVYNFKIYSIQGYHIHEPTPNNIIVRKFKQCIRNRCLNELSNPRTIYDNELFKGKYIAEMLRILPSFYNMPNLPRSPSDLNFVLHPGFKSTDKGERFLIYDSSDVQPPYTLAPTVVGRLMIYASNLQLSILAKAHRVGRDDTFETSASMVQQNYIVMAELEEMYS</sequence>
<dbReference type="Proteomes" id="UP000663845">
    <property type="component" value="Unassembled WGS sequence"/>
</dbReference>
<name>A0A815TIK2_9BILA</name>
<dbReference type="EMBL" id="CAJNOG010002403">
    <property type="protein sequence ID" value="CAF1503453.1"/>
    <property type="molecule type" value="Genomic_DNA"/>
</dbReference>
<comment type="caution">
    <text evidence="1">The sequence shown here is derived from an EMBL/GenBank/DDBJ whole genome shotgun (WGS) entry which is preliminary data.</text>
</comment>
<dbReference type="AlphaFoldDB" id="A0A815TIK2"/>
<reference evidence="1" key="1">
    <citation type="submission" date="2021-02" db="EMBL/GenBank/DDBJ databases">
        <authorList>
            <person name="Nowell W R."/>
        </authorList>
    </citation>
    <scope>NUCLEOTIDE SEQUENCE</scope>
</reference>
<dbReference type="Proteomes" id="UP000663844">
    <property type="component" value="Unassembled WGS sequence"/>
</dbReference>
<evidence type="ECO:0000313" key="1">
    <source>
        <dbReference type="EMBL" id="CAF1503453.1"/>
    </source>
</evidence>